<dbReference type="Gene3D" id="3.30.565.10">
    <property type="entry name" value="Histidine kinase-like ATPase, C-terminal domain"/>
    <property type="match status" value="1"/>
</dbReference>
<feature type="transmembrane region" description="Helical" evidence="15">
    <location>
        <begin position="210"/>
        <end position="228"/>
    </location>
</feature>
<evidence type="ECO:0000256" key="14">
    <source>
        <dbReference type="ARBA" id="ARBA00023136"/>
    </source>
</evidence>
<evidence type="ECO:0000256" key="15">
    <source>
        <dbReference type="SAM" id="Phobius"/>
    </source>
</evidence>
<evidence type="ECO:0000256" key="13">
    <source>
        <dbReference type="ARBA" id="ARBA00023012"/>
    </source>
</evidence>
<evidence type="ECO:0000313" key="19">
    <source>
        <dbReference type="Proteomes" id="UP000268973"/>
    </source>
</evidence>
<keyword evidence="10" id="KW-0418">Kinase</keyword>
<organism evidence="18 19">
    <name type="scientific">Vibrio aquaticus</name>
    <dbReference type="NCBI Taxonomy" id="2496559"/>
    <lineage>
        <taxon>Bacteria</taxon>
        <taxon>Pseudomonadati</taxon>
        <taxon>Pseudomonadota</taxon>
        <taxon>Gammaproteobacteria</taxon>
        <taxon>Vibrionales</taxon>
        <taxon>Vibrionaceae</taxon>
        <taxon>Vibrio</taxon>
    </lineage>
</organism>
<keyword evidence="6" id="KW-0597">Phosphoprotein</keyword>
<accession>A0A432CYT0</accession>
<comment type="subcellular location">
    <subcellularLocation>
        <location evidence="2">Cell inner membrane</location>
        <topology evidence="2">Multi-pass membrane protein</topology>
    </subcellularLocation>
</comment>
<evidence type="ECO:0000256" key="10">
    <source>
        <dbReference type="ARBA" id="ARBA00022777"/>
    </source>
</evidence>
<dbReference type="Proteomes" id="UP000268973">
    <property type="component" value="Unassembled WGS sequence"/>
</dbReference>
<dbReference type="PANTHER" id="PTHR44936">
    <property type="entry name" value="SENSOR PROTEIN CREC"/>
    <property type="match status" value="1"/>
</dbReference>
<keyword evidence="4" id="KW-1003">Cell membrane</keyword>
<dbReference type="PRINTS" id="PR00344">
    <property type="entry name" value="BCTRLSENSOR"/>
</dbReference>
<dbReference type="PROSITE" id="PS50885">
    <property type="entry name" value="HAMP"/>
    <property type="match status" value="1"/>
</dbReference>
<dbReference type="InterPro" id="IPR003661">
    <property type="entry name" value="HisK_dim/P_dom"/>
</dbReference>
<dbReference type="SMART" id="SM00304">
    <property type="entry name" value="HAMP"/>
    <property type="match status" value="1"/>
</dbReference>
<evidence type="ECO:0000256" key="3">
    <source>
        <dbReference type="ARBA" id="ARBA00012438"/>
    </source>
</evidence>
<keyword evidence="7" id="KW-0808">Transferase</keyword>
<feature type="domain" description="Histidine kinase" evidence="16">
    <location>
        <begin position="289"/>
        <end position="484"/>
    </location>
</feature>
<dbReference type="SMART" id="SM00387">
    <property type="entry name" value="HATPase_c"/>
    <property type="match status" value="1"/>
</dbReference>
<dbReference type="RefSeq" id="WP_126574521.1">
    <property type="nucleotide sequence ID" value="NZ_RXZH01000004.1"/>
</dbReference>
<dbReference type="InterPro" id="IPR050980">
    <property type="entry name" value="2C_sensor_his_kinase"/>
</dbReference>
<dbReference type="GO" id="GO:0000155">
    <property type="term" value="F:phosphorelay sensor kinase activity"/>
    <property type="evidence" value="ECO:0007669"/>
    <property type="project" value="InterPro"/>
</dbReference>
<protein>
    <recommendedName>
        <fullName evidence="3">histidine kinase</fullName>
        <ecNumber evidence="3">2.7.13.3</ecNumber>
    </recommendedName>
</protein>
<evidence type="ECO:0000256" key="12">
    <source>
        <dbReference type="ARBA" id="ARBA00022989"/>
    </source>
</evidence>
<keyword evidence="8 15" id="KW-0812">Transmembrane</keyword>
<dbReference type="CDD" id="cd00082">
    <property type="entry name" value="HisKA"/>
    <property type="match status" value="1"/>
</dbReference>
<keyword evidence="12 15" id="KW-1133">Transmembrane helix</keyword>
<dbReference type="GO" id="GO:0005886">
    <property type="term" value="C:plasma membrane"/>
    <property type="evidence" value="ECO:0007669"/>
    <property type="project" value="UniProtKB-SubCell"/>
</dbReference>
<sequence>MSNPIWRWFSKFKPNSLVGRTLGLTLLAVVLAQGVATSIWYTESKHKELAGIRDASESMANMFASTVNFFQSLPVKYRHIVLDQIRNMGGTRFFVSFNKEQLIVEPIDDTPLKLASIDSIEKVLSSKLTKVESISVDFSHPDNLRLLKNDIYLHDLPKSWAHHTLTLNPIDPPILVVQIELATHEWLYIAALLPAPYVTLDDTLIGREQILFLVLSTTILLVLTYLLVRRQVKPLKRLAKAANEMSMDIDQAPLKEEGASELVTATRAFNRMQQRIRRYVADREHLFSAISHDLKTPITRLRLRAELLESDTKREKFNRDLDELEMMVKGALQCVRDTDLHENNAYIDLSELIESIVEPLNQSRIVVSFIPFSMEPIVAKPLAMKRVLSNLVDNAVKYGDRAEIAVSMSEEWIQIVITDQGPGIPEDKLEAVFEPYYRLANDDAGHGLGLGICRNILHGHGGDLIIDNLPTKGLRAQVFVPPSLEV</sequence>
<keyword evidence="19" id="KW-1185">Reference proteome</keyword>
<comment type="caution">
    <text evidence="18">The sequence shown here is derived from an EMBL/GenBank/DDBJ whole genome shotgun (WGS) entry which is preliminary data.</text>
</comment>
<dbReference type="AlphaFoldDB" id="A0A432CYT0"/>
<keyword evidence="11" id="KW-0067">ATP-binding</keyword>
<keyword evidence="9" id="KW-0547">Nucleotide-binding</keyword>
<dbReference type="GO" id="GO:0005524">
    <property type="term" value="F:ATP binding"/>
    <property type="evidence" value="ECO:0007669"/>
    <property type="project" value="UniProtKB-KW"/>
</dbReference>
<keyword evidence="13" id="KW-0902">Two-component regulatory system</keyword>
<dbReference type="PANTHER" id="PTHR44936:SF5">
    <property type="entry name" value="SENSOR HISTIDINE KINASE ENVZ"/>
    <property type="match status" value="1"/>
</dbReference>
<evidence type="ECO:0000256" key="9">
    <source>
        <dbReference type="ARBA" id="ARBA00022741"/>
    </source>
</evidence>
<reference evidence="18 19" key="1">
    <citation type="submission" date="2018-12" db="EMBL/GenBank/DDBJ databases">
        <title>Vibrio sp. isolated from China Sea.</title>
        <authorList>
            <person name="Li Y."/>
        </authorList>
    </citation>
    <scope>NUCLEOTIDE SEQUENCE [LARGE SCALE GENOMIC DNA]</scope>
    <source>
        <strain evidence="18 19">BEI207</strain>
    </source>
</reference>
<comment type="catalytic activity">
    <reaction evidence="1">
        <text>ATP + protein L-histidine = ADP + protein N-phospho-L-histidine.</text>
        <dbReference type="EC" id="2.7.13.3"/>
    </reaction>
</comment>
<dbReference type="InterPro" id="IPR003594">
    <property type="entry name" value="HATPase_dom"/>
</dbReference>
<dbReference type="Pfam" id="PF02518">
    <property type="entry name" value="HATPase_c"/>
    <property type="match status" value="1"/>
</dbReference>
<dbReference type="InterPro" id="IPR036890">
    <property type="entry name" value="HATPase_C_sf"/>
</dbReference>
<dbReference type="InterPro" id="IPR003660">
    <property type="entry name" value="HAMP_dom"/>
</dbReference>
<evidence type="ECO:0000256" key="7">
    <source>
        <dbReference type="ARBA" id="ARBA00022679"/>
    </source>
</evidence>
<dbReference type="InterPro" id="IPR036097">
    <property type="entry name" value="HisK_dim/P_sf"/>
</dbReference>
<evidence type="ECO:0000256" key="6">
    <source>
        <dbReference type="ARBA" id="ARBA00022553"/>
    </source>
</evidence>
<evidence type="ECO:0000256" key="8">
    <source>
        <dbReference type="ARBA" id="ARBA00022692"/>
    </source>
</evidence>
<feature type="domain" description="HAMP" evidence="17">
    <location>
        <begin position="229"/>
        <end position="281"/>
    </location>
</feature>
<evidence type="ECO:0000259" key="16">
    <source>
        <dbReference type="PROSITE" id="PS50109"/>
    </source>
</evidence>
<dbReference type="EMBL" id="RXZH01000004">
    <property type="protein sequence ID" value="RTZ15797.1"/>
    <property type="molecule type" value="Genomic_DNA"/>
</dbReference>
<evidence type="ECO:0000256" key="2">
    <source>
        <dbReference type="ARBA" id="ARBA00004429"/>
    </source>
</evidence>
<proteinExistence type="predicted"/>
<evidence type="ECO:0000313" key="18">
    <source>
        <dbReference type="EMBL" id="RTZ15797.1"/>
    </source>
</evidence>
<evidence type="ECO:0000256" key="1">
    <source>
        <dbReference type="ARBA" id="ARBA00000085"/>
    </source>
</evidence>
<dbReference type="CDD" id="cd00075">
    <property type="entry name" value="HATPase"/>
    <property type="match status" value="1"/>
</dbReference>
<keyword evidence="5" id="KW-0997">Cell inner membrane</keyword>
<name>A0A432CYT0_9VIBR</name>
<keyword evidence="14 15" id="KW-0472">Membrane</keyword>
<dbReference type="InterPro" id="IPR004358">
    <property type="entry name" value="Sig_transdc_His_kin-like_C"/>
</dbReference>
<evidence type="ECO:0000256" key="11">
    <source>
        <dbReference type="ARBA" id="ARBA00022840"/>
    </source>
</evidence>
<dbReference type="SUPFAM" id="SSF47384">
    <property type="entry name" value="Homodimeric domain of signal transducing histidine kinase"/>
    <property type="match status" value="1"/>
</dbReference>
<dbReference type="Pfam" id="PF00672">
    <property type="entry name" value="HAMP"/>
    <property type="match status" value="1"/>
</dbReference>
<evidence type="ECO:0000256" key="4">
    <source>
        <dbReference type="ARBA" id="ARBA00022475"/>
    </source>
</evidence>
<gene>
    <name evidence="18" type="ORF">EJ063_12040</name>
</gene>
<dbReference type="SUPFAM" id="SSF55874">
    <property type="entry name" value="ATPase domain of HSP90 chaperone/DNA topoisomerase II/histidine kinase"/>
    <property type="match status" value="1"/>
</dbReference>
<dbReference type="InterPro" id="IPR005467">
    <property type="entry name" value="His_kinase_dom"/>
</dbReference>
<dbReference type="Pfam" id="PF00512">
    <property type="entry name" value="HisKA"/>
    <property type="match status" value="1"/>
</dbReference>
<dbReference type="EC" id="2.7.13.3" evidence="3"/>
<evidence type="ECO:0000256" key="5">
    <source>
        <dbReference type="ARBA" id="ARBA00022519"/>
    </source>
</evidence>
<dbReference type="PROSITE" id="PS50109">
    <property type="entry name" value="HIS_KIN"/>
    <property type="match status" value="1"/>
</dbReference>
<dbReference type="Gene3D" id="1.10.287.130">
    <property type="match status" value="1"/>
</dbReference>
<dbReference type="CDD" id="cd06225">
    <property type="entry name" value="HAMP"/>
    <property type="match status" value="1"/>
</dbReference>
<dbReference type="OrthoDB" id="9804645at2"/>
<evidence type="ECO:0000259" key="17">
    <source>
        <dbReference type="PROSITE" id="PS50885"/>
    </source>
</evidence>